<comment type="caution">
    <text evidence="2">The sequence shown here is derived from an EMBL/GenBank/DDBJ whole genome shotgun (WGS) entry which is preliminary data.</text>
</comment>
<protein>
    <recommendedName>
        <fullName evidence="4">Outer membrane protein beta-barrel domain-containing protein</fullName>
    </recommendedName>
</protein>
<evidence type="ECO:0008006" key="4">
    <source>
        <dbReference type="Google" id="ProtNLM"/>
    </source>
</evidence>
<accession>A0ABP9DBH6</accession>
<evidence type="ECO:0000256" key="1">
    <source>
        <dbReference type="SAM" id="SignalP"/>
    </source>
</evidence>
<feature type="signal peptide" evidence="1">
    <location>
        <begin position="1"/>
        <end position="19"/>
    </location>
</feature>
<reference evidence="3" key="1">
    <citation type="journal article" date="2019" name="Int. J. Syst. Evol. Microbiol.">
        <title>The Global Catalogue of Microorganisms (GCM) 10K type strain sequencing project: providing services to taxonomists for standard genome sequencing and annotation.</title>
        <authorList>
            <consortium name="The Broad Institute Genomics Platform"/>
            <consortium name="The Broad Institute Genome Sequencing Center for Infectious Disease"/>
            <person name="Wu L."/>
            <person name="Ma J."/>
        </authorList>
    </citation>
    <scope>NUCLEOTIDE SEQUENCE [LARGE SCALE GENOMIC DNA]</scope>
    <source>
        <strain evidence="3">JCM 18326</strain>
    </source>
</reference>
<feature type="chain" id="PRO_5046807397" description="Outer membrane protein beta-barrel domain-containing protein" evidence="1">
    <location>
        <begin position="20"/>
        <end position="226"/>
    </location>
</feature>
<organism evidence="2 3">
    <name type="scientific">Algivirga pacifica</name>
    <dbReference type="NCBI Taxonomy" id="1162670"/>
    <lineage>
        <taxon>Bacteria</taxon>
        <taxon>Pseudomonadati</taxon>
        <taxon>Bacteroidota</taxon>
        <taxon>Cytophagia</taxon>
        <taxon>Cytophagales</taxon>
        <taxon>Flammeovirgaceae</taxon>
        <taxon>Algivirga</taxon>
    </lineage>
</organism>
<name>A0ABP9DBH6_9BACT</name>
<keyword evidence="1" id="KW-0732">Signal</keyword>
<evidence type="ECO:0000313" key="2">
    <source>
        <dbReference type="EMBL" id="GAA4838690.1"/>
    </source>
</evidence>
<dbReference type="EMBL" id="BAABJX010000036">
    <property type="protein sequence ID" value="GAA4838690.1"/>
    <property type="molecule type" value="Genomic_DNA"/>
</dbReference>
<sequence length="226" mass="26569">MKKILILLAFLCVGSYSYAQRPNHKTYYSTGSEFIFSFPNVNNLEDEGTVMRFSAFFNPEIFIHHDLTKQVGFFSGLTLRNVGFIIDIPEELVEVPSQDVRKKIRTYNVGIPLALKFGALDRFHMYGGYELEFPINYKEKTFINESKEDKFNVWFSSRTTTFNHSFFVGFETPYGTDIKFKYYVSNFFDDSYDRTLKSTSLRYSDFDVNVFYVSLSFRVYHFLHGM</sequence>
<evidence type="ECO:0000313" key="3">
    <source>
        <dbReference type="Proteomes" id="UP001500298"/>
    </source>
</evidence>
<proteinExistence type="predicted"/>
<dbReference type="RefSeq" id="WP_345372282.1">
    <property type="nucleotide sequence ID" value="NZ_BAABJX010000036.1"/>
</dbReference>
<dbReference type="Proteomes" id="UP001500298">
    <property type="component" value="Unassembled WGS sequence"/>
</dbReference>
<keyword evidence="3" id="KW-1185">Reference proteome</keyword>
<gene>
    <name evidence="2" type="ORF">GCM10023331_24900</name>
</gene>